<dbReference type="InterPro" id="IPR001497">
    <property type="entry name" value="MethylDNA_cys_MeTrfase_AS"/>
</dbReference>
<dbReference type="InterPro" id="IPR036631">
    <property type="entry name" value="MGMT_N_sf"/>
</dbReference>
<comment type="catalytic activity">
    <reaction evidence="1">
        <text>a 4-O-methyl-thymidine in DNA + L-cysteinyl-[protein] = a thymidine in DNA + S-methyl-L-cysteinyl-[protein]</text>
        <dbReference type="Rhea" id="RHEA:53428"/>
        <dbReference type="Rhea" id="RHEA-COMP:10131"/>
        <dbReference type="Rhea" id="RHEA-COMP:10132"/>
        <dbReference type="Rhea" id="RHEA-COMP:13555"/>
        <dbReference type="Rhea" id="RHEA-COMP:13556"/>
        <dbReference type="ChEBI" id="CHEBI:29950"/>
        <dbReference type="ChEBI" id="CHEBI:82612"/>
        <dbReference type="ChEBI" id="CHEBI:137386"/>
        <dbReference type="ChEBI" id="CHEBI:137387"/>
        <dbReference type="EC" id="2.1.1.63"/>
    </reaction>
</comment>
<dbReference type="Gene3D" id="1.10.10.10">
    <property type="entry name" value="Winged helix-like DNA-binding domain superfamily/Winged helix DNA-binding domain"/>
    <property type="match status" value="1"/>
</dbReference>
<evidence type="ECO:0000256" key="4">
    <source>
        <dbReference type="ARBA" id="ARBA00022763"/>
    </source>
</evidence>
<keyword evidence="2 8" id="KW-0489">Methyltransferase</keyword>
<dbReference type="GO" id="GO:0032259">
    <property type="term" value="P:methylation"/>
    <property type="evidence" value="ECO:0007669"/>
    <property type="project" value="UniProtKB-KW"/>
</dbReference>
<dbReference type="PROSITE" id="PS00374">
    <property type="entry name" value="MGMT"/>
    <property type="match status" value="1"/>
</dbReference>
<dbReference type="PANTHER" id="PTHR10815:SF13">
    <property type="entry name" value="METHYLATED-DNA--PROTEIN-CYSTEINE METHYLTRANSFERASE"/>
    <property type="match status" value="1"/>
</dbReference>
<accession>A0A378HZL3</accession>
<evidence type="ECO:0000256" key="3">
    <source>
        <dbReference type="ARBA" id="ARBA00022679"/>
    </source>
</evidence>
<dbReference type="EC" id="2.1.1.63" evidence="8"/>
<evidence type="ECO:0000256" key="1">
    <source>
        <dbReference type="ARBA" id="ARBA00001286"/>
    </source>
</evidence>
<feature type="domain" description="Methylated-DNA-[protein]-cysteine S-methyltransferase DNA binding" evidence="7">
    <location>
        <begin position="71"/>
        <end position="149"/>
    </location>
</feature>
<keyword evidence="9" id="KW-1185">Reference proteome</keyword>
<evidence type="ECO:0000313" key="9">
    <source>
        <dbReference type="Proteomes" id="UP000254968"/>
    </source>
</evidence>
<name>A0A378HZL3_9GAMM</name>
<evidence type="ECO:0000256" key="5">
    <source>
        <dbReference type="ARBA" id="ARBA00023204"/>
    </source>
</evidence>
<dbReference type="NCBIfam" id="TIGR00589">
    <property type="entry name" value="ogt"/>
    <property type="match status" value="1"/>
</dbReference>
<evidence type="ECO:0000259" key="7">
    <source>
        <dbReference type="Pfam" id="PF01035"/>
    </source>
</evidence>
<dbReference type="PANTHER" id="PTHR10815">
    <property type="entry name" value="METHYLATED-DNA--PROTEIN-CYSTEINE METHYLTRANSFERASE"/>
    <property type="match status" value="1"/>
</dbReference>
<dbReference type="RefSeq" id="WP_115301616.1">
    <property type="nucleotide sequence ID" value="NZ_CAAAHO010000011.1"/>
</dbReference>
<dbReference type="CDD" id="cd06445">
    <property type="entry name" value="ATase"/>
    <property type="match status" value="1"/>
</dbReference>
<comment type="catalytic activity">
    <reaction evidence="6">
        <text>a 6-O-methyl-2'-deoxyguanosine in DNA + L-cysteinyl-[protein] = S-methyl-L-cysteinyl-[protein] + a 2'-deoxyguanosine in DNA</text>
        <dbReference type="Rhea" id="RHEA:24000"/>
        <dbReference type="Rhea" id="RHEA-COMP:10131"/>
        <dbReference type="Rhea" id="RHEA-COMP:10132"/>
        <dbReference type="Rhea" id="RHEA-COMP:11367"/>
        <dbReference type="Rhea" id="RHEA-COMP:11368"/>
        <dbReference type="ChEBI" id="CHEBI:29950"/>
        <dbReference type="ChEBI" id="CHEBI:82612"/>
        <dbReference type="ChEBI" id="CHEBI:85445"/>
        <dbReference type="ChEBI" id="CHEBI:85448"/>
        <dbReference type="EC" id="2.1.1.63"/>
    </reaction>
</comment>
<keyword evidence="3 8" id="KW-0808">Transferase</keyword>
<keyword evidence="5" id="KW-0234">DNA repair</keyword>
<evidence type="ECO:0000313" key="8">
    <source>
        <dbReference type="EMBL" id="STX27825.1"/>
    </source>
</evidence>
<evidence type="ECO:0000256" key="6">
    <source>
        <dbReference type="ARBA" id="ARBA00049348"/>
    </source>
</evidence>
<keyword evidence="4" id="KW-0227">DNA damage</keyword>
<dbReference type="InterPro" id="IPR036217">
    <property type="entry name" value="MethylDNA_cys_MeTrfase_DNAb"/>
</dbReference>
<dbReference type="SUPFAM" id="SSF46767">
    <property type="entry name" value="Methylated DNA-protein cysteine methyltransferase, C-terminal domain"/>
    <property type="match status" value="1"/>
</dbReference>
<dbReference type="GO" id="GO:0003908">
    <property type="term" value="F:methylated-DNA-[protein]-cysteine S-methyltransferase activity"/>
    <property type="evidence" value="ECO:0007669"/>
    <property type="project" value="UniProtKB-EC"/>
</dbReference>
<dbReference type="SUPFAM" id="SSF53155">
    <property type="entry name" value="Methylated DNA-protein cysteine methyltransferase domain"/>
    <property type="match status" value="1"/>
</dbReference>
<reference evidence="8 9" key="1">
    <citation type="submission" date="2018-06" db="EMBL/GenBank/DDBJ databases">
        <authorList>
            <consortium name="Pathogen Informatics"/>
            <person name="Doyle S."/>
        </authorList>
    </citation>
    <scope>NUCLEOTIDE SEQUENCE [LARGE SCALE GENOMIC DNA]</scope>
    <source>
        <strain evidence="8 9">NCTC13315</strain>
    </source>
</reference>
<sequence>MLIATSFETPAGWLHLEFDEHYIYHSRFTKHPIISSETNKLSSFIASELNAYFHDCHHRFQLPLKPQGTLYQQRVWNALLVIPVGRTITYGDLAKSLQTSPRAIGQACKSNPLALFIPCHRVVGKMTYGGYMGQIEALDYKIRLLDHEDYQLNLAQS</sequence>
<gene>
    <name evidence="8" type="primary">ada</name>
    <name evidence="8" type="ORF">NCTC13315_00341</name>
</gene>
<dbReference type="InterPro" id="IPR036388">
    <property type="entry name" value="WH-like_DNA-bd_sf"/>
</dbReference>
<dbReference type="Pfam" id="PF01035">
    <property type="entry name" value="DNA_binding_1"/>
    <property type="match status" value="1"/>
</dbReference>
<evidence type="ECO:0000256" key="2">
    <source>
        <dbReference type="ARBA" id="ARBA00022603"/>
    </source>
</evidence>
<proteinExistence type="predicted"/>
<dbReference type="OrthoDB" id="9802228at2"/>
<dbReference type="InterPro" id="IPR014048">
    <property type="entry name" value="MethylDNA_cys_MeTrfase_DNA-bd"/>
</dbReference>
<dbReference type="Proteomes" id="UP000254968">
    <property type="component" value="Unassembled WGS sequence"/>
</dbReference>
<dbReference type="GO" id="GO:0006281">
    <property type="term" value="P:DNA repair"/>
    <property type="evidence" value="ECO:0007669"/>
    <property type="project" value="UniProtKB-KW"/>
</dbReference>
<protein>
    <submittedName>
        <fullName evidence="8">Methylated DNA-protein cysteine methyltransferase</fullName>
        <ecNumber evidence="8">2.1.1.63</ecNumber>
    </submittedName>
</protein>
<dbReference type="AlphaFoldDB" id="A0A378HZL3"/>
<dbReference type="EMBL" id="UGNV01000001">
    <property type="protein sequence ID" value="STX27825.1"/>
    <property type="molecule type" value="Genomic_DNA"/>
</dbReference>
<organism evidence="8 9">
    <name type="scientific">Legionella beliardensis</name>
    <dbReference type="NCBI Taxonomy" id="91822"/>
    <lineage>
        <taxon>Bacteria</taxon>
        <taxon>Pseudomonadati</taxon>
        <taxon>Pseudomonadota</taxon>
        <taxon>Gammaproteobacteria</taxon>
        <taxon>Legionellales</taxon>
        <taxon>Legionellaceae</taxon>
        <taxon>Legionella</taxon>
    </lineage>
</organism>